<dbReference type="PROSITE" id="PS51837">
    <property type="entry name" value="LITAF"/>
    <property type="match status" value="1"/>
</dbReference>
<feature type="domain" description="LITAF" evidence="10">
    <location>
        <begin position="34"/>
        <end position="119"/>
    </location>
</feature>
<keyword evidence="8" id="KW-0812">Transmembrane</keyword>
<evidence type="ECO:0000256" key="2">
    <source>
        <dbReference type="ARBA" id="ARBA00004481"/>
    </source>
</evidence>
<proteinExistence type="inferred from homology"/>
<sequence length="119" mass="13092">MSKLVSGFIILIEKLEMYILVLVLVPPVNPPQSNNVAIIRTAPVMVGPKPIHTTCPSCEKRIKSRTTKENNVGKYLCCLCLLLSGIGILCSCIPLCVWSPVKTRHFCPNCNAFLGMYVS</sequence>
<evidence type="ECO:0000256" key="6">
    <source>
        <dbReference type="ARBA" id="ARBA00022833"/>
    </source>
</evidence>
<feature type="transmembrane region" description="Helical" evidence="8">
    <location>
        <begin position="75"/>
        <end position="101"/>
    </location>
</feature>
<keyword evidence="7 8" id="KW-0472">Membrane</keyword>
<dbReference type="GO" id="GO:0031902">
    <property type="term" value="C:late endosome membrane"/>
    <property type="evidence" value="ECO:0007669"/>
    <property type="project" value="UniProtKB-SubCell"/>
</dbReference>
<dbReference type="AlphaFoldDB" id="A0A8I6SKI4"/>
<evidence type="ECO:0000256" key="1">
    <source>
        <dbReference type="ARBA" id="ARBA00004414"/>
    </source>
</evidence>
<keyword evidence="9" id="KW-0732">Signal</keyword>
<evidence type="ECO:0000256" key="7">
    <source>
        <dbReference type="ARBA" id="ARBA00023136"/>
    </source>
</evidence>
<dbReference type="GO" id="GO:0005765">
    <property type="term" value="C:lysosomal membrane"/>
    <property type="evidence" value="ECO:0007669"/>
    <property type="project" value="UniProtKB-SubCell"/>
</dbReference>
<evidence type="ECO:0000259" key="10">
    <source>
        <dbReference type="PROSITE" id="PS51837"/>
    </source>
</evidence>
<evidence type="ECO:0000313" key="12">
    <source>
        <dbReference type="Proteomes" id="UP000494040"/>
    </source>
</evidence>
<accession>A0A8I6SKI4</accession>
<dbReference type="Proteomes" id="UP000494040">
    <property type="component" value="Unassembled WGS sequence"/>
</dbReference>
<keyword evidence="6" id="KW-0862">Zinc</keyword>
<evidence type="ECO:0000256" key="9">
    <source>
        <dbReference type="SAM" id="SignalP"/>
    </source>
</evidence>
<evidence type="ECO:0000313" key="11">
    <source>
        <dbReference type="EnsemblMetazoa" id="XP_024084108.1"/>
    </source>
</evidence>
<keyword evidence="5" id="KW-0479">Metal-binding</keyword>
<dbReference type="GeneID" id="106665470"/>
<dbReference type="OrthoDB" id="6613563at2759"/>
<dbReference type="GO" id="GO:0008270">
    <property type="term" value="F:zinc ion binding"/>
    <property type="evidence" value="ECO:0007669"/>
    <property type="project" value="TreeGrafter"/>
</dbReference>
<dbReference type="PANTHER" id="PTHR23292">
    <property type="entry name" value="LIPOPOLYSACCHARIDE-INDUCED TUMOR NECROSIS FACTOR-ALPHA FACTOR"/>
    <property type="match status" value="1"/>
</dbReference>
<feature type="chain" id="PRO_5035167576" description="LITAF domain-containing protein" evidence="9">
    <location>
        <begin position="24"/>
        <end position="119"/>
    </location>
</feature>
<keyword evidence="12" id="KW-1185">Reference proteome</keyword>
<dbReference type="PANTHER" id="PTHR23292:SF14">
    <property type="entry name" value="FI16615P1-RELATED"/>
    <property type="match status" value="1"/>
</dbReference>
<dbReference type="InterPro" id="IPR037519">
    <property type="entry name" value="LITAF_fam"/>
</dbReference>
<feature type="signal peptide" evidence="9">
    <location>
        <begin position="1"/>
        <end position="23"/>
    </location>
</feature>
<reference evidence="11" key="1">
    <citation type="submission" date="2022-01" db="UniProtKB">
        <authorList>
            <consortium name="EnsemblMetazoa"/>
        </authorList>
    </citation>
    <scope>IDENTIFICATION</scope>
</reference>
<dbReference type="Pfam" id="PF10601">
    <property type="entry name" value="zf-LITAF-like"/>
    <property type="match status" value="1"/>
</dbReference>
<dbReference type="InterPro" id="IPR006629">
    <property type="entry name" value="LITAF"/>
</dbReference>
<protein>
    <recommendedName>
        <fullName evidence="10">LITAF domain-containing protein</fullName>
    </recommendedName>
</protein>
<organism evidence="11 12">
    <name type="scientific">Cimex lectularius</name>
    <name type="common">Bed bug</name>
    <name type="synonym">Acanthia lectularia</name>
    <dbReference type="NCBI Taxonomy" id="79782"/>
    <lineage>
        <taxon>Eukaryota</taxon>
        <taxon>Metazoa</taxon>
        <taxon>Ecdysozoa</taxon>
        <taxon>Arthropoda</taxon>
        <taxon>Hexapoda</taxon>
        <taxon>Insecta</taxon>
        <taxon>Pterygota</taxon>
        <taxon>Neoptera</taxon>
        <taxon>Paraneoptera</taxon>
        <taxon>Hemiptera</taxon>
        <taxon>Heteroptera</taxon>
        <taxon>Panheteroptera</taxon>
        <taxon>Cimicomorpha</taxon>
        <taxon>Cimicidae</taxon>
        <taxon>Cimex</taxon>
    </lineage>
</organism>
<dbReference type="EnsemblMetazoa" id="XM_024228340.1">
    <property type="protein sequence ID" value="XP_024084108.1"/>
    <property type="gene ID" value="LOC106665470"/>
</dbReference>
<keyword evidence="8" id="KW-1133">Transmembrane helix</keyword>
<evidence type="ECO:0000256" key="3">
    <source>
        <dbReference type="ARBA" id="ARBA00004630"/>
    </source>
</evidence>
<comment type="similarity">
    <text evidence="4">Belongs to the CDIP1/LITAF family.</text>
</comment>
<evidence type="ECO:0000256" key="5">
    <source>
        <dbReference type="ARBA" id="ARBA00022723"/>
    </source>
</evidence>
<comment type="subcellular location">
    <subcellularLocation>
        <location evidence="2">Endosome membrane</location>
        <topology evidence="2">Peripheral membrane protein</topology>
    </subcellularLocation>
    <subcellularLocation>
        <location evidence="1">Late endosome membrane</location>
    </subcellularLocation>
    <subcellularLocation>
        <location evidence="3">Lysosome membrane</location>
        <topology evidence="3">Peripheral membrane protein</topology>
        <orientation evidence="3">Cytoplasmic side</orientation>
    </subcellularLocation>
</comment>
<dbReference type="RefSeq" id="XP_024084108.1">
    <property type="nucleotide sequence ID" value="XM_024228340.1"/>
</dbReference>
<name>A0A8I6SKI4_CIMLE</name>
<evidence type="ECO:0000256" key="8">
    <source>
        <dbReference type="SAM" id="Phobius"/>
    </source>
</evidence>
<dbReference type="SMART" id="SM00714">
    <property type="entry name" value="LITAF"/>
    <property type="match status" value="1"/>
</dbReference>
<evidence type="ECO:0000256" key="4">
    <source>
        <dbReference type="ARBA" id="ARBA00005975"/>
    </source>
</evidence>